<dbReference type="InterPro" id="IPR057564">
    <property type="entry name" value="HEAT_ATR"/>
</dbReference>
<dbReference type="SMART" id="SM01343">
    <property type="entry name" value="FATC"/>
    <property type="match status" value="1"/>
</dbReference>
<dbReference type="GO" id="GO:0005524">
    <property type="term" value="F:ATP binding"/>
    <property type="evidence" value="ECO:0007669"/>
    <property type="project" value="UniProtKB-KW"/>
</dbReference>
<dbReference type="PANTHER" id="PTHR11139:SF125">
    <property type="entry name" value="SERINE_THREONINE-PROTEIN KINASE MEC1"/>
    <property type="match status" value="1"/>
</dbReference>
<evidence type="ECO:0000256" key="17">
    <source>
        <dbReference type="ARBA" id="ARBA00033001"/>
    </source>
</evidence>
<evidence type="ECO:0000256" key="10">
    <source>
        <dbReference type="ARBA" id="ARBA00022840"/>
    </source>
</evidence>
<keyword evidence="5" id="KW-0723">Serine/threonine-protein kinase</keyword>
<dbReference type="SMART" id="SM00802">
    <property type="entry name" value="UME"/>
    <property type="match status" value="1"/>
</dbReference>
<sequence length="2347" mass="269120">MTSISSSELVQFLNDVESNIDDQQTDFKKLILFLFGFTKDKLAIANNDSNDKLIFRLLQTLELVLTKRLHLLNVQLDYNEIKSIYVPKDFHPGSVIMLFDWSIQFVVDELPKFVTKIEILNQLKSFVINVINLICSKLHNFKFIKLIRNKLLKMIEGHLAFCLENLSSATVLQEGYNNRLIIGIHLYTIVNDYDLSQKLLINLVNYQLKFESIARKFWFILNEFAISEYPLFDSLNSIIVLNQINNLVSNKLVTWNQISLLLNWMLEYLESRYNKDLTSLNQSISIALLKLYKLCLQKEISESFVSHFNIDKLIERLNNVESNSMPNSVLKSLHIINYYNNLDESDSVVTLKYQTSNLNEFITAPFQDIQLESVRLEIQELNDKSLSTKQSLDLLDFIVDQPDLKFPHNSSSGGYVSGNDINYSEWINYIRKLTTDDLKNQCLAPEYTLHTLISSLSHFPCIVSGDYNCQVNECIKCGSNPLNKNYYENVDPKRPSISEISEISIMYREIVVKYFLMAKSKVLKNNQLLCCNFLLLVFNLFASYSPPIGNSKNDHLLNFLLDVLATDNNRDARMLVTRILPLYLIQSTDDEILEETFSIIISRISHIDFTSEHRRRHFGESTIKALVELATVTQGDQLCALFIKLIGLFGVENEQHVNYVYNGIIQIAAAKSLTPYKLLSPYIMSTAEDILKNPQMFSKITELLGITKKFFLNRTKDYTTPTLLEYYKHDLIQEIADASNTSKMDLVSKNLSRILAIYLVKDTTINEGHIMNVLSNVCPKYRLVNLEDLFTKIGDVIWYILLQIQISDDSNKITNIQNIQSALEFVSKIAFKERSNVSQGNISSPMRFEYILGEYVLGLVQKFSESVHRIRDSKPFIEKTRSLRAMEFLIQRNINAVTAALGQISTCLQASLETVDFQYLALRCWNALVQELPSIHLISLIDIIISLVFQKFQTFGSKSRSIAIEILKKIYDAIKDKFNRFSLYFLSIPFLAYIQEYNLIKRFRNIKPLSRLTIFQEFNRRLSTSNEYVVKQGLFDLLNYCKEYQIRCQEEYFKEPSLALALTNLVRTILDIASKFKNKNIEISTDCAKVLAVIGSLDSSKFNFKAVRHSIVVIHDFKNVRENVDFLVDLIEGEILKGFWASNDPARQLFSVYAMQNFLKIMTLDSRVLENKIQSNSGSIAVWNRFSDTAKSTLAPLLTSRYVGPIPKYEPLTFPYFKLSIKYESWLVDITLELLKRPYITVFEDDGLESNSKESIFQTCSNLIRDQDVSICQYILKYIALSHIINGNQSAIKDIKSEFLHMLSTDFSSTTSDRMESVKSCIHTVFMVLDYFNEWVSAATQYLSNNSSEPHHLNRLKENIKYVNEFLECIPMDLIAIKSAECDSYERTILYLERCYRNGKVSDTFKLDNLNVATTLQSMYCNINDYDALNGVLKLFSTNNLKEKLSTFQYSDSWSLAHESFIALSSVNDKQEAIENNTKLLKSLSEHGLYDEVLSALSERIDVRDLSSIPLDWALVGLKSSVYLGDISQIEKWLMVTNSIGNPVDVGTLVTYELAKSLKSLYYSNKLEFENSLGNIYGVIGNSLVPSVSSNFNRNIVLMNQLHAIHDLSLIVSDNYSPREKDLILKARLSNVDQDFDAQWKILTFHNAGHKIKNDNVKISENLLYESSLARKHNRLDIATKSIVQAMSLEASGANIEYSKLLWAQGKQSEAIKSLSEIIIEDNLNGNGDSRVQLQLAQWLDESNHLSAQQIITEYNKAIQLDISWEKPYYDLGKYYSKVMESAKDPSGSYEQQTVRHFIKALAAGRSFIFEALPKLITIWLDFAQRDRGKDADRKRNQIIDDIKAGLKSIPTYVWYTAFTQILSRIVHQHQASYEILATIVIQIIKEYPQHALWYVLSHEKSNDSKRKERINVILRHVVESSTPQAGVIENAKELFSTLINIASVKISKSSKPRTLSLEKDFKVLNLMKSFDSLVIPVRSNLEIRLPSNNNDVHHQAFPKSASITFDGFDDNVNIFVSLQMPRQVTVRGSDSCAYRLMLKRDDTRKDAKVVEFTTMVNRILRNSTEARKRNLYVPNYVVMPLAEDKGVIEFVADVQTMKGIISEQRKRMGKMIHEHKLFHKINEAQKQVKSSRKAGQKNPTEELIKLFTKIVQANPPVLHRWFIDQFADPSAWYMARNLYTRTAAVMSMVGYIVGLGDRHCENVLFFKRSGAVLHIDFDCLFEKGATLPTPEIVPFRLTQNMVDAMGICGVDGSFRITCEVTGTLLREHEQPLMNILETLLYDPLLDWKSLQKPGVHLSKVRRKIRGLINEKEGLPMNIHGQVDVLIQEATSIDNLACMYAGWSAYI</sequence>
<dbReference type="InterPro" id="IPR050517">
    <property type="entry name" value="DDR_Repair_Kinase"/>
</dbReference>
<dbReference type="PROSITE" id="PS51189">
    <property type="entry name" value="FAT"/>
    <property type="match status" value="1"/>
</dbReference>
<evidence type="ECO:0000256" key="14">
    <source>
        <dbReference type="ARBA" id="ARBA00023254"/>
    </source>
</evidence>
<dbReference type="RefSeq" id="XP_049264524.1">
    <property type="nucleotide sequence ID" value="XM_049405934.1"/>
</dbReference>
<comment type="caution">
    <text evidence="23">The sequence shown here is derived from an EMBL/GenBank/DDBJ whole genome shotgun (WGS) entry which is preliminary data.</text>
</comment>
<dbReference type="PROSITE" id="PS50290">
    <property type="entry name" value="PI3_4_KINASE_3"/>
    <property type="match status" value="1"/>
</dbReference>
<dbReference type="GeneID" id="73469008"/>
<evidence type="ECO:0000256" key="8">
    <source>
        <dbReference type="ARBA" id="ARBA00022763"/>
    </source>
</evidence>
<dbReference type="GO" id="GO:0005634">
    <property type="term" value="C:nucleus"/>
    <property type="evidence" value="ECO:0007669"/>
    <property type="project" value="UniProtKB-SubCell"/>
</dbReference>
<dbReference type="Pfam" id="PF25385">
    <property type="entry name" value="HEAT_MEC1_N"/>
    <property type="match status" value="1"/>
</dbReference>
<accession>A0A8J5UQU3</accession>
<evidence type="ECO:0000256" key="3">
    <source>
        <dbReference type="ARBA" id="ARBA00012513"/>
    </source>
</evidence>
<keyword evidence="9" id="KW-0418">Kinase</keyword>
<comment type="similarity">
    <text evidence="2">Belongs to the PI3/PI4-kinase family. ATM subfamily.</text>
</comment>
<dbReference type="Pfam" id="PF08064">
    <property type="entry name" value="UME"/>
    <property type="match status" value="1"/>
</dbReference>
<keyword evidence="10" id="KW-0067">ATP-binding</keyword>
<evidence type="ECO:0000256" key="9">
    <source>
        <dbReference type="ARBA" id="ARBA00022777"/>
    </source>
</evidence>
<feature type="domain" description="FAT" evidence="21">
    <location>
        <begin position="1374"/>
        <end position="1902"/>
    </location>
</feature>
<feature type="domain" description="FATC" evidence="22">
    <location>
        <begin position="2315"/>
        <end position="2347"/>
    </location>
</feature>
<evidence type="ECO:0000259" key="21">
    <source>
        <dbReference type="PROSITE" id="PS51189"/>
    </source>
</evidence>
<dbReference type="SMART" id="SM00146">
    <property type="entry name" value="PI3Kc"/>
    <property type="match status" value="1"/>
</dbReference>
<dbReference type="InterPro" id="IPR058681">
    <property type="entry name" value="HEAT_MEC1_N"/>
</dbReference>
<comment type="subcellular location">
    <subcellularLocation>
        <location evidence="1">Nucleus</location>
    </subcellularLocation>
</comment>
<evidence type="ECO:0000259" key="22">
    <source>
        <dbReference type="PROSITE" id="PS51190"/>
    </source>
</evidence>
<gene>
    <name evidence="23" type="ORF">J8A68_002207</name>
</gene>
<evidence type="ECO:0000313" key="23">
    <source>
        <dbReference type="EMBL" id="KAG7664292.1"/>
    </source>
</evidence>
<dbReference type="GO" id="GO:0000077">
    <property type="term" value="P:DNA damage checkpoint signaling"/>
    <property type="evidence" value="ECO:0007669"/>
    <property type="project" value="TreeGrafter"/>
</dbReference>
<evidence type="ECO:0000256" key="7">
    <source>
        <dbReference type="ARBA" id="ARBA00022741"/>
    </source>
</evidence>
<organism evidence="23 24">
    <name type="scientific">[Candida] subhashii</name>
    <dbReference type="NCBI Taxonomy" id="561895"/>
    <lineage>
        <taxon>Eukaryota</taxon>
        <taxon>Fungi</taxon>
        <taxon>Dikarya</taxon>
        <taxon>Ascomycota</taxon>
        <taxon>Saccharomycotina</taxon>
        <taxon>Pichiomycetes</taxon>
        <taxon>Debaryomycetaceae</taxon>
        <taxon>Spathaspora</taxon>
    </lineage>
</organism>
<dbReference type="InterPro" id="IPR018936">
    <property type="entry name" value="PI3/4_kinase_CS"/>
</dbReference>
<dbReference type="CDD" id="cd00892">
    <property type="entry name" value="PIKKc_ATR"/>
    <property type="match status" value="1"/>
</dbReference>
<dbReference type="GO" id="GO:0004674">
    <property type="term" value="F:protein serine/threonine kinase activity"/>
    <property type="evidence" value="ECO:0007669"/>
    <property type="project" value="UniProtKB-KW"/>
</dbReference>
<keyword evidence="11" id="KW-0156">Chromatin regulator</keyword>
<dbReference type="Pfam" id="PF25030">
    <property type="entry name" value="M-HEAT_ATR"/>
    <property type="match status" value="1"/>
</dbReference>
<dbReference type="Pfam" id="PF23593">
    <property type="entry name" value="HEAT_ATR"/>
    <property type="match status" value="1"/>
</dbReference>
<evidence type="ECO:0000256" key="18">
    <source>
        <dbReference type="ARBA" id="ARBA00047899"/>
    </source>
</evidence>
<dbReference type="GO" id="GO:0005694">
    <property type="term" value="C:chromosome"/>
    <property type="evidence" value="ECO:0007669"/>
    <property type="project" value="TreeGrafter"/>
</dbReference>
<dbReference type="OrthoDB" id="381190at2759"/>
<evidence type="ECO:0000256" key="11">
    <source>
        <dbReference type="ARBA" id="ARBA00022853"/>
    </source>
</evidence>
<dbReference type="InterPro" id="IPR000403">
    <property type="entry name" value="PI3/4_kinase_cat_dom"/>
</dbReference>
<keyword evidence="13" id="KW-0539">Nucleus</keyword>
<dbReference type="InterPro" id="IPR003152">
    <property type="entry name" value="FATC_dom"/>
</dbReference>
<keyword evidence="14" id="KW-0469">Meiosis</keyword>
<dbReference type="InterPro" id="IPR003151">
    <property type="entry name" value="PIK-rel_kinase_FAT"/>
</dbReference>
<evidence type="ECO:0000256" key="15">
    <source>
        <dbReference type="ARBA" id="ARBA00029679"/>
    </source>
</evidence>
<evidence type="ECO:0000256" key="13">
    <source>
        <dbReference type="ARBA" id="ARBA00023242"/>
    </source>
</evidence>
<keyword evidence="8" id="KW-0227">DNA damage</keyword>
<keyword evidence="12" id="KW-0234">DNA repair</keyword>
<dbReference type="InterPro" id="IPR056802">
    <property type="entry name" value="ATR-like_M-HEAT"/>
</dbReference>
<dbReference type="PANTHER" id="PTHR11139">
    <property type="entry name" value="ATAXIA TELANGIECTASIA MUTATED ATM -RELATED"/>
    <property type="match status" value="1"/>
</dbReference>
<feature type="domain" description="PI3K/PI4K catalytic" evidence="20">
    <location>
        <begin position="2009"/>
        <end position="2331"/>
    </location>
</feature>
<evidence type="ECO:0000256" key="12">
    <source>
        <dbReference type="ARBA" id="ARBA00023204"/>
    </source>
</evidence>
<dbReference type="PROSITE" id="PS51190">
    <property type="entry name" value="FATC"/>
    <property type="match status" value="1"/>
</dbReference>
<dbReference type="GO" id="GO:0006325">
    <property type="term" value="P:chromatin organization"/>
    <property type="evidence" value="ECO:0007669"/>
    <property type="project" value="UniProtKB-KW"/>
</dbReference>
<keyword evidence="24" id="KW-1185">Reference proteome</keyword>
<evidence type="ECO:0000256" key="6">
    <source>
        <dbReference type="ARBA" id="ARBA00022679"/>
    </source>
</evidence>
<evidence type="ECO:0000256" key="2">
    <source>
        <dbReference type="ARBA" id="ARBA00010769"/>
    </source>
</evidence>
<keyword evidence="7" id="KW-0547">Nucleotide-binding</keyword>
<evidence type="ECO:0000259" key="20">
    <source>
        <dbReference type="PROSITE" id="PS50290"/>
    </source>
</evidence>
<dbReference type="GO" id="GO:0006281">
    <property type="term" value="P:DNA repair"/>
    <property type="evidence" value="ECO:0007669"/>
    <property type="project" value="UniProtKB-KW"/>
</dbReference>
<evidence type="ECO:0000256" key="5">
    <source>
        <dbReference type="ARBA" id="ARBA00022527"/>
    </source>
</evidence>
<proteinExistence type="inferred from homology"/>
<dbReference type="EC" id="2.7.11.1" evidence="3"/>
<dbReference type="FunFam" id="1.10.1070.11:FF:000033">
    <property type="entry name" value="Serine/threonine-protein kinase MEC1"/>
    <property type="match status" value="1"/>
</dbReference>
<reference evidence="23 24" key="1">
    <citation type="journal article" date="2021" name="DNA Res.">
        <title>Genome analysis of Candida subhashii reveals its hybrid nature and dual mitochondrial genome conformations.</title>
        <authorList>
            <person name="Mixao V."/>
            <person name="Hegedusova E."/>
            <person name="Saus E."/>
            <person name="Pryszcz L.P."/>
            <person name="Cillingova A."/>
            <person name="Nosek J."/>
            <person name="Gabaldon T."/>
        </authorList>
    </citation>
    <scope>NUCLEOTIDE SEQUENCE [LARGE SCALE GENOMIC DNA]</scope>
    <source>
        <strain evidence="23 24">CBS 10753</strain>
    </source>
</reference>
<dbReference type="Pfam" id="PF02260">
    <property type="entry name" value="FATC"/>
    <property type="match status" value="1"/>
</dbReference>
<keyword evidence="6" id="KW-0808">Transferase</keyword>
<dbReference type="GO" id="GO:0051321">
    <property type="term" value="P:meiotic cell cycle"/>
    <property type="evidence" value="ECO:0007669"/>
    <property type="project" value="UniProtKB-KW"/>
</dbReference>
<evidence type="ECO:0000256" key="16">
    <source>
        <dbReference type="ARBA" id="ARBA00030459"/>
    </source>
</evidence>
<dbReference type="Proteomes" id="UP000694255">
    <property type="component" value="Unassembled WGS sequence"/>
</dbReference>
<evidence type="ECO:0000256" key="19">
    <source>
        <dbReference type="ARBA" id="ARBA00048679"/>
    </source>
</evidence>
<name>A0A8J5UQU3_9ASCO</name>
<dbReference type="InterPro" id="IPR012993">
    <property type="entry name" value="UME"/>
</dbReference>
<dbReference type="Pfam" id="PF00454">
    <property type="entry name" value="PI3_PI4_kinase"/>
    <property type="match status" value="1"/>
</dbReference>
<dbReference type="PROSITE" id="PS00916">
    <property type="entry name" value="PI3_4_KINASE_2"/>
    <property type="match status" value="1"/>
</dbReference>
<evidence type="ECO:0000313" key="24">
    <source>
        <dbReference type="Proteomes" id="UP000694255"/>
    </source>
</evidence>
<dbReference type="EMBL" id="JAGSYN010000100">
    <property type="protein sequence ID" value="KAG7664292.1"/>
    <property type="molecule type" value="Genomic_DNA"/>
</dbReference>
<dbReference type="GO" id="GO:0000723">
    <property type="term" value="P:telomere maintenance"/>
    <property type="evidence" value="ECO:0007669"/>
    <property type="project" value="TreeGrafter"/>
</dbReference>
<protein>
    <recommendedName>
        <fullName evidence="4">Serine/threonine-protein kinase MEC1</fullName>
        <ecNumber evidence="3">2.7.11.1</ecNumber>
    </recommendedName>
    <alternativeName>
        <fullName evidence="17">ATR homolog</fullName>
    </alternativeName>
    <alternativeName>
        <fullName evidence="16">DNA-damage checkpoint kinase MEC1</fullName>
    </alternativeName>
    <alternativeName>
        <fullName evidence="15">Mitosis entry checkpoint protein 1</fullName>
    </alternativeName>
</protein>
<evidence type="ECO:0000256" key="1">
    <source>
        <dbReference type="ARBA" id="ARBA00004123"/>
    </source>
</evidence>
<dbReference type="InterPro" id="IPR014009">
    <property type="entry name" value="PIK_FAT"/>
</dbReference>
<dbReference type="Pfam" id="PF02259">
    <property type="entry name" value="FAT"/>
    <property type="match status" value="1"/>
</dbReference>
<comment type="catalytic activity">
    <reaction evidence="18">
        <text>L-threonyl-[protein] + ATP = O-phospho-L-threonyl-[protein] + ADP + H(+)</text>
        <dbReference type="Rhea" id="RHEA:46608"/>
        <dbReference type="Rhea" id="RHEA-COMP:11060"/>
        <dbReference type="Rhea" id="RHEA-COMP:11605"/>
        <dbReference type="ChEBI" id="CHEBI:15378"/>
        <dbReference type="ChEBI" id="CHEBI:30013"/>
        <dbReference type="ChEBI" id="CHEBI:30616"/>
        <dbReference type="ChEBI" id="CHEBI:61977"/>
        <dbReference type="ChEBI" id="CHEBI:456216"/>
        <dbReference type="EC" id="2.7.11.1"/>
    </reaction>
</comment>
<evidence type="ECO:0000256" key="4">
    <source>
        <dbReference type="ARBA" id="ARBA00021345"/>
    </source>
</evidence>
<comment type="catalytic activity">
    <reaction evidence="19">
        <text>L-seryl-[protein] + ATP = O-phospho-L-seryl-[protein] + ADP + H(+)</text>
        <dbReference type="Rhea" id="RHEA:17989"/>
        <dbReference type="Rhea" id="RHEA-COMP:9863"/>
        <dbReference type="Rhea" id="RHEA-COMP:11604"/>
        <dbReference type="ChEBI" id="CHEBI:15378"/>
        <dbReference type="ChEBI" id="CHEBI:29999"/>
        <dbReference type="ChEBI" id="CHEBI:30616"/>
        <dbReference type="ChEBI" id="CHEBI:83421"/>
        <dbReference type="ChEBI" id="CHEBI:456216"/>
        <dbReference type="EC" id="2.7.11.1"/>
    </reaction>
</comment>